<dbReference type="EMBL" id="BMHK01000031">
    <property type="protein sequence ID" value="GGC11879.1"/>
    <property type="molecule type" value="Genomic_DNA"/>
</dbReference>
<sequence length="87" mass="9956">MANGYGAETQGVFIYDRALTEPEHRRRAANDRVNTGERRLLVGSCFSRRAERCFRSRRQSRHSLLRMNPVESPYVQALADDGNWAGT</sequence>
<comment type="caution">
    <text evidence="1">The sequence shown here is derived from an EMBL/GenBank/DDBJ whole genome shotgun (WGS) entry which is preliminary data.</text>
</comment>
<evidence type="ECO:0000313" key="1">
    <source>
        <dbReference type="EMBL" id="GGC11879.1"/>
    </source>
</evidence>
<protein>
    <submittedName>
        <fullName evidence="1">Uncharacterized protein</fullName>
    </submittedName>
</protein>
<gene>
    <name evidence="1" type="ORF">GCM10011494_33340</name>
</gene>
<dbReference type="Proteomes" id="UP000608154">
    <property type="component" value="Unassembled WGS sequence"/>
</dbReference>
<dbReference type="AlphaFoldDB" id="A0A916TVH4"/>
<reference evidence="1" key="2">
    <citation type="submission" date="2020-09" db="EMBL/GenBank/DDBJ databases">
        <authorList>
            <person name="Sun Q."/>
            <person name="Zhou Y."/>
        </authorList>
    </citation>
    <scope>NUCLEOTIDE SEQUENCE</scope>
    <source>
        <strain evidence="1">CGMCC 1.15095</strain>
    </source>
</reference>
<keyword evidence="2" id="KW-1185">Reference proteome</keyword>
<reference evidence="1" key="1">
    <citation type="journal article" date="2014" name="Int. J. Syst. Evol. Microbiol.">
        <title>Complete genome sequence of Corynebacterium casei LMG S-19264T (=DSM 44701T), isolated from a smear-ripened cheese.</title>
        <authorList>
            <consortium name="US DOE Joint Genome Institute (JGI-PGF)"/>
            <person name="Walter F."/>
            <person name="Albersmeier A."/>
            <person name="Kalinowski J."/>
            <person name="Ruckert C."/>
        </authorList>
    </citation>
    <scope>NUCLEOTIDE SEQUENCE</scope>
    <source>
        <strain evidence="1">CGMCC 1.15095</strain>
    </source>
</reference>
<name>A0A916TVH4_9SPHN</name>
<evidence type="ECO:0000313" key="2">
    <source>
        <dbReference type="Proteomes" id="UP000608154"/>
    </source>
</evidence>
<organism evidence="1 2">
    <name type="scientific">Novosphingobium endophyticum</name>
    <dbReference type="NCBI Taxonomy" id="1955250"/>
    <lineage>
        <taxon>Bacteria</taxon>
        <taxon>Pseudomonadati</taxon>
        <taxon>Pseudomonadota</taxon>
        <taxon>Alphaproteobacteria</taxon>
        <taxon>Sphingomonadales</taxon>
        <taxon>Sphingomonadaceae</taxon>
        <taxon>Novosphingobium</taxon>
    </lineage>
</organism>
<accession>A0A916TVH4</accession>
<proteinExistence type="predicted"/>